<protein>
    <submittedName>
        <fullName evidence="1">Uncharacterized protein</fullName>
    </submittedName>
</protein>
<sequence length="76" mass="8760">MKFYKRILCEHCSQHNAYLIENRTLDSNIAIADQSIWRLSDERSTLLLTTLSQSSAEIESYVCGIHLFAIKPIVFL</sequence>
<evidence type="ECO:0000313" key="2">
    <source>
        <dbReference type="Proteomes" id="UP001162480"/>
    </source>
</evidence>
<keyword evidence="2" id="KW-1185">Reference proteome</keyword>
<name>A0AA36F307_OCTVU</name>
<dbReference type="EMBL" id="OX597817">
    <property type="protein sequence ID" value="CAI9721955.1"/>
    <property type="molecule type" value="Genomic_DNA"/>
</dbReference>
<gene>
    <name evidence="1" type="ORF">OCTVUL_1B020998</name>
</gene>
<evidence type="ECO:0000313" key="1">
    <source>
        <dbReference type="EMBL" id="CAI9721955.1"/>
    </source>
</evidence>
<organism evidence="1 2">
    <name type="scientific">Octopus vulgaris</name>
    <name type="common">Common octopus</name>
    <dbReference type="NCBI Taxonomy" id="6645"/>
    <lineage>
        <taxon>Eukaryota</taxon>
        <taxon>Metazoa</taxon>
        <taxon>Spiralia</taxon>
        <taxon>Lophotrochozoa</taxon>
        <taxon>Mollusca</taxon>
        <taxon>Cephalopoda</taxon>
        <taxon>Coleoidea</taxon>
        <taxon>Octopodiformes</taxon>
        <taxon>Octopoda</taxon>
        <taxon>Incirrata</taxon>
        <taxon>Octopodidae</taxon>
        <taxon>Octopus</taxon>
    </lineage>
</organism>
<dbReference type="AlphaFoldDB" id="A0AA36F307"/>
<reference evidence="1" key="1">
    <citation type="submission" date="2023-08" db="EMBL/GenBank/DDBJ databases">
        <authorList>
            <person name="Alioto T."/>
            <person name="Alioto T."/>
            <person name="Gomez Garrido J."/>
        </authorList>
    </citation>
    <scope>NUCLEOTIDE SEQUENCE</scope>
</reference>
<proteinExistence type="predicted"/>
<accession>A0AA36F307</accession>
<dbReference type="Proteomes" id="UP001162480">
    <property type="component" value="Chromosome 4"/>
</dbReference>